<dbReference type="InterPro" id="IPR015897">
    <property type="entry name" value="CHK_kinase-like"/>
</dbReference>
<sequence>MGENGAHNVLTEKQMQYAVARMAKPGSQIIGYDVKPASDKLAGFLGDHLRMILCVTENNVVRKIYLFIKTVPTGNIPKADFINQNQFFKKEAMVFQLLEQIPDVDCLNPWCTRAVIHNEKIIVMPDLAILGYRTHPTEMYFDRNHVFVVVSSLARFHAAFANYFTKRNQTHPHFIEEHAFFNEEPFSDAPWLKGAAKVNYQVLKEFSSKSIHYPIDLEEKLSQLYIKAYQSLRNNEDTLNVVIHKDLWANNILFQYNDNVPINAVLVDFQLARYAPPTFDLMSLLYMTTSRQFRDCYENEVFHHYYKVFSESLDDCTKQRLQNLNYDFAEFLKWCERSRMFGLVQANTTIPCVCMEPDVAQKTFDDPDTYVEHVTGDRSKPVVAHSRENVQYRLRQLEVSEEFVEKYVCEM</sequence>
<comment type="caution">
    <text evidence="2">The sequence shown here is derived from an EMBL/GenBank/DDBJ whole genome shotgun (WGS) entry which is preliminary data.</text>
</comment>
<feature type="domain" description="CHK kinase-like" evidence="1">
    <location>
        <begin position="122"/>
        <end position="315"/>
    </location>
</feature>
<keyword evidence="3" id="KW-1185">Reference proteome</keyword>
<gene>
    <name evidence="2" type="primary">jg1574</name>
    <name evidence="2" type="ORF">PAEG_LOCUS11568</name>
</gene>
<dbReference type="PANTHER" id="PTHR11012:SF48">
    <property type="entry name" value="CHK KINASE-LIKE DOMAIN-CONTAINING PROTEIN-RELATED"/>
    <property type="match status" value="1"/>
</dbReference>
<dbReference type="InterPro" id="IPR011009">
    <property type="entry name" value="Kinase-like_dom_sf"/>
</dbReference>
<proteinExistence type="predicted"/>
<dbReference type="Gene3D" id="3.90.1200.10">
    <property type="match status" value="1"/>
</dbReference>
<reference evidence="2" key="1">
    <citation type="submission" date="2022-03" db="EMBL/GenBank/DDBJ databases">
        <authorList>
            <person name="Lindestad O."/>
        </authorList>
    </citation>
    <scope>NUCLEOTIDE SEQUENCE</scope>
</reference>
<accession>A0A8S4RD00</accession>
<dbReference type="Pfam" id="PF02958">
    <property type="entry name" value="EcKL"/>
    <property type="match status" value="1"/>
</dbReference>
<dbReference type="AlphaFoldDB" id="A0A8S4RD00"/>
<name>A0A8S4RD00_9NEOP</name>
<dbReference type="SMART" id="SM00587">
    <property type="entry name" value="CHK"/>
    <property type="match status" value="1"/>
</dbReference>
<dbReference type="PANTHER" id="PTHR11012">
    <property type="entry name" value="PROTEIN KINASE-LIKE DOMAIN-CONTAINING"/>
    <property type="match status" value="1"/>
</dbReference>
<dbReference type="EMBL" id="CAKXAJ010024985">
    <property type="protein sequence ID" value="CAH2233623.1"/>
    <property type="molecule type" value="Genomic_DNA"/>
</dbReference>
<evidence type="ECO:0000313" key="3">
    <source>
        <dbReference type="Proteomes" id="UP000838756"/>
    </source>
</evidence>
<dbReference type="OrthoDB" id="7419139at2759"/>
<evidence type="ECO:0000313" key="2">
    <source>
        <dbReference type="EMBL" id="CAH2233623.1"/>
    </source>
</evidence>
<dbReference type="Proteomes" id="UP000838756">
    <property type="component" value="Unassembled WGS sequence"/>
</dbReference>
<dbReference type="SUPFAM" id="SSF56112">
    <property type="entry name" value="Protein kinase-like (PK-like)"/>
    <property type="match status" value="1"/>
</dbReference>
<organism evidence="2 3">
    <name type="scientific">Pararge aegeria aegeria</name>
    <dbReference type="NCBI Taxonomy" id="348720"/>
    <lineage>
        <taxon>Eukaryota</taxon>
        <taxon>Metazoa</taxon>
        <taxon>Ecdysozoa</taxon>
        <taxon>Arthropoda</taxon>
        <taxon>Hexapoda</taxon>
        <taxon>Insecta</taxon>
        <taxon>Pterygota</taxon>
        <taxon>Neoptera</taxon>
        <taxon>Endopterygota</taxon>
        <taxon>Lepidoptera</taxon>
        <taxon>Glossata</taxon>
        <taxon>Ditrysia</taxon>
        <taxon>Papilionoidea</taxon>
        <taxon>Nymphalidae</taxon>
        <taxon>Satyrinae</taxon>
        <taxon>Satyrini</taxon>
        <taxon>Parargina</taxon>
        <taxon>Pararge</taxon>
    </lineage>
</organism>
<dbReference type="InterPro" id="IPR004119">
    <property type="entry name" value="EcKL"/>
</dbReference>
<protein>
    <submittedName>
        <fullName evidence="2">Jg1574 protein</fullName>
    </submittedName>
</protein>
<evidence type="ECO:0000259" key="1">
    <source>
        <dbReference type="SMART" id="SM00587"/>
    </source>
</evidence>